<protein>
    <recommendedName>
        <fullName evidence="3">CzcB-like barrel-sandwich hybrid domain-containing protein</fullName>
    </recommendedName>
</protein>
<dbReference type="Pfam" id="PF25973">
    <property type="entry name" value="BSH_CzcB"/>
    <property type="match status" value="1"/>
</dbReference>
<dbReference type="AlphaFoldDB" id="A0A1T1H875"/>
<keyword evidence="2" id="KW-0175">Coiled coil</keyword>
<gene>
    <name evidence="4" type="ORF">BTA35_0215180</name>
</gene>
<reference evidence="4" key="1">
    <citation type="submission" date="2017-02" db="EMBL/GenBank/DDBJ databases">
        <title>Draft Genome Sequence of the Salt Water Bacterium Oceanospirillum linum ATCC 11336.</title>
        <authorList>
            <person name="Trachtenberg A.M."/>
            <person name="Carney J.G."/>
            <person name="Linnane J.D."/>
            <person name="Rheaume B.A."/>
            <person name="Pitts N.L."/>
            <person name="Mykles D.L."/>
            <person name="Maclea K.S."/>
        </authorList>
    </citation>
    <scope>NUCLEOTIDE SEQUENCE [LARGE SCALE GENOMIC DNA]</scope>
    <source>
        <strain evidence="4">ATCC 11336</strain>
    </source>
</reference>
<sequence length="388" mass="42012">MSSKKTIISIAIAAVVVAGFIALELRPVTSSQASQPAASQPVETSNAVLVSVVTTTSGTTEAPVIEGFGTAQALWNTTLSAQVKGQVESVSEKLLVGSAFNKGDELARINDIDYLSLLATAKADLAAAKVNFLEQQQQTEQAQERWQLSGLEGSPSDLVLQLPQLQQAKDELEAAQAAVNKARQDLKRTRITAPFNGRVASRNISLGTYVNVGSEVAQVFATNNVEVEIALNGQQFSLLGEEKEALQRSVQLIDSADSSRSWSAKIVRFQYQVDDTNRSRKLVLQVNNQQQSTDLLPGTFVKAFIPGKTLSGLLKLPASALSREGYIWHVKDGLLQRFRADTVYSNNDYIMVHSPNAEDTSVPLNIVRYPQSGFLPGQKAQIKAEAEL</sequence>
<accession>A0A1T1H875</accession>
<evidence type="ECO:0000256" key="2">
    <source>
        <dbReference type="SAM" id="Coils"/>
    </source>
</evidence>
<dbReference type="EMBL" id="MTSD02000009">
    <property type="protein sequence ID" value="OOV86079.1"/>
    <property type="molecule type" value="Genomic_DNA"/>
</dbReference>
<proteinExistence type="inferred from homology"/>
<dbReference type="Gene3D" id="1.10.287.470">
    <property type="entry name" value="Helix hairpin bin"/>
    <property type="match status" value="1"/>
</dbReference>
<dbReference type="PANTHER" id="PTHR30469:SF12">
    <property type="entry name" value="MULTIDRUG RESISTANCE PROTEIN MDTA"/>
    <property type="match status" value="1"/>
</dbReference>
<feature type="coiled-coil region" evidence="2">
    <location>
        <begin position="125"/>
        <end position="192"/>
    </location>
</feature>
<dbReference type="Proteomes" id="UP000190064">
    <property type="component" value="Unassembled WGS sequence"/>
</dbReference>
<evidence type="ECO:0000313" key="4">
    <source>
        <dbReference type="EMBL" id="OOV86079.1"/>
    </source>
</evidence>
<dbReference type="STRING" id="966.BTA35_0215180"/>
<organism evidence="4 5">
    <name type="scientific">Oceanospirillum linum</name>
    <dbReference type="NCBI Taxonomy" id="966"/>
    <lineage>
        <taxon>Bacteria</taxon>
        <taxon>Pseudomonadati</taxon>
        <taxon>Pseudomonadota</taxon>
        <taxon>Gammaproteobacteria</taxon>
        <taxon>Oceanospirillales</taxon>
        <taxon>Oceanospirillaceae</taxon>
        <taxon>Oceanospirillum</taxon>
    </lineage>
</organism>
<dbReference type="PANTHER" id="PTHR30469">
    <property type="entry name" value="MULTIDRUG RESISTANCE PROTEIN MDTA"/>
    <property type="match status" value="1"/>
</dbReference>
<dbReference type="NCBIfam" id="TIGR01730">
    <property type="entry name" value="RND_mfp"/>
    <property type="match status" value="1"/>
</dbReference>
<evidence type="ECO:0000313" key="5">
    <source>
        <dbReference type="Proteomes" id="UP000190064"/>
    </source>
</evidence>
<dbReference type="GO" id="GO:1990281">
    <property type="term" value="C:efflux pump complex"/>
    <property type="evidence" value="ECO:0007669"/>
    <property type="project" value="TreeGrafter"/>
</dbReference>
<evidence type="ECO:0000259" key="3">
    <source>
        <dbReference type="Pfam" id="PF25973"/>
    </source>
</evidence>
<dbReference type="RefSeq" id="WP_078320658.1">
    <property type="nucleotide sequence ID" value="NZ_FXTS01000010.1"/>
</dbReference>
<name>A0A1T1H875_OCELI</name>
<dbReference type="InterPro" id="IPR058647">
    <property type="entry name" value="BSH_CzcB-like"/>
</dbReference>
<dbReference type="SUPFAM" id="SSF111369">
    <property type="entry name" value="HlyD-like secretion proteins"/>
    <property type="match status" value="1"/>
</dbReference>
<dbReference type="Gene3D" id="2.40.30.170">
    <property type="match status" value="1"/>
</dbReference>
<comment type="caution">
    <text evidence="4">The sequence shown here is derived from an EMBL/GenBank/DDBJ whole genome shotgun (WGS) entry which is preliminary data.</text>
</comment>
<keyword evidence="5" id="KW-1185">Reference proteome</keyword>
<dbReference type="InterPro" id="IPR006143">
    <property type="entry name" value="RND_pump_MFP"/>
</dbReference>
<feature type="domain" description="CzcB-like barrel-sandwich hybrid" evidence="3">
    <location>
        <begin position="79"/>
        <end position="219"/>
    </location>
</feature>
<comment type="similarity">
    <text evidence="1">Belongs to the membrane fusion protein (MFP) (TC 8.A.1) family.</text>
</comment>
<dbReference type="Gene3D" id="2.40.50.100">
    <property type="match status" value="1"/>
</dbReference>
<dbReference type="GO" id="GO:0015562">
    <property type="term" value="F:efflux transmembrane transporter activity"/>
    <property type="evidence" value="ECO:0007669"/>
    <property type="project" value="TreeGrafter"/>
</dbReference>
<evidence type="ECO:0000256" key="1">
    <source>
        <dbReference type="ARBA" id="ARBA00009477"/>
    </source>
</evidence>